<evidence type="ECO:0008006" key="4">
    <source>
        <dbReference type="Google" id="ProtNLM"/>
    </source>
</evidence>
<dbReference type="EMBL" id="CP082270">
    <property type="protein sequence ID" value="WDM63575.1"/>
    <property type="molecule type" value="Genomic_DNA"/>
</dbReference>
<feature type="transmembrane region" description="Helical" evidence="1">
    <location>
        <begin position="157"/>
        <end position="177"/>
    </location>
</feature>
<keyword evidence="1" id="KW-0812">Transmembrane</keyword>
<feature type="transmembrane region" description="Helical" evidence="1">
    <location>
        <begin position="67"/>
        <end position="91"/>
    </location>
</feature>
<evidence type="ECO:0000256" key="1">
    <source>
        <dbReference type="SAM" id="Phobius"/>
    </source>
</evidence>
<proteinExistence type="predicted"/>
<evidence type="ECO:0000313" key="2">
    <source>
        <dbReference type="EMBL" id="WDM63575.1"/>
    </source>
</evidence>
<evidence type="ECO:0000313" key="3">
    <source>
        <dbReference type="Proteomes" id="UP001216828"/>
    </source>
</evidence>
<feature type="transmembrane region" description="Helical" evidence="1">
    <location>
        <begin position="197"/>
        <end position="221"/>
    </location>
</feature>
<keyword evidence="1" id="KW-1133">Transmembrane helix</keyword>
<sequence>MSNVNNEHAEPPPTYRVELQKTFVAMLFAFVAATVAQQLGEILVVATKAWKLANSAPEMLIAARGDSWLLIVATTHALLALTMVTVSWFSWSRSQAAMHKSDIDTVFSRKFIIFLIEIFLVTLYFSISKSAETDYAAYLKDGLTTSFVKNPSARPEALQLLWVFMVFAAWDYLVDVLRPFNWKKLKFSTPFLHLRRVLAFCGVSLFCASIAYLISAATPAIGGSPSQIIFGDTALILAVFLFIAAKPFEHFLARGMTSEMIGGVTVRQQPTSNQKRRFWILLFLTLACVVMTKHSPCLLG</sequence>
<name>A0ABY7Y0R9_9GAMM</name>
<organism evidence="2 3">
    <name type="scientific">Stenotrophomonas forensis</name>
    <dbReference type="NCBI Taxonomy" id="2871169"/>
    <lineage>
        <taxon>Bacteria</taxon>
        <taxon>Pseudomonadati</taxon>
        <taxon>Pseudomonadota</taxon>
        <taxon>Gammaproteobacteria</taxon>
        <taxon>Lysobacterales</taxon>
        <taxon>Lysobacteraceae</taxon>
        <taxon>Stenotrophomonas</taxon>
        <taxon>Stenotrophomonas maltophilia group</taxon>
    </lineage>
</organism>
<keyword evidence="3" id="KW-1185">Reference proteome</keyword>
<feature type="transmembrane region" description="Helical" evidence="1">
    <location>
        <begin position="111"/>
        <end position="127"/>
    </location>
</feature>
<dbReference type="Proteomes" id="UP001216828">
    <property type="component" value="Chromosome"/>
</dbReference>
<reference evidence="2 3" key="1">
    <citation type="submission" date="2021-08" db="EMBL/GenBank/DDBJ databases">
        <title>Stenotrophomonas forensis sp. nov., isolated from contaminated viral transport media.</title>
        <authorList>
            <person name="Nguyen S.V."/>
            <person name="Edwards D."/>
            <person name="Scott S."/>
            <person name="Doss J."/>
            <person name="Merid S."/>
            <person name="Zelaya E."/>
            <person name="Maza C."/>
            <person name="Mann M."/>
            <person name="Hamilton B."/>
            <person name="Blackwell R."/>
            <person name="Tran A."/>
            <person name="Hauser J."/>
        </authorList>
    </citation>
    <scope>NUCLEOTIDE SEQUENCE [LARGE SCALE GENOMIC DNA]</scope>
    <source>
        <strain evidence="2 3">DFS-20110405</strain>
    </source>
</reference>
<keyword evidence="1" id="KW-0472">Membrane</keyword>
<protein>
    <recommendedName>
        <fullName evidence="4">Transmembrane protein</fullName>
    </recommendedName>
</protein>
<dbReference type="RefSeq" id="WP_274511310.1">
    <property type="nucleotide sequence ID" value="NZ_CP082270.1"/>
</dbReference>
<feature type="transmembrane region" description="Helical" evidence="1">
    <location>
        <begin position="23"/>
        <end position="47"/>
    </location>
</feature>
<accession>A0ABY7Y0R9</accession>
<feature type="transmembrane region" description="Helical" evidence="1">
    <location>
        <begin position="278"/>
        <end position="295"/>
    </location>
</feature>
<feature type="transmembrane region" description="Helical" evidence="1">
    <location>
        <begin position="227"/>
        <end position="245"/>
    </location>
</feature>
<gene>
    <name evidence="2" type="ORF">K5L94_21165</name>
</gene>